<sequence>MAQRRERRFACGFPRWNPTRGVSGPVSFDENGDVVERSFDRFEIQDGKVSLISESVFHLNEDRNLWR</sequence>
<dbReference type="EMBL" id="CAADFM010000121">
    <property type="protein sequence ID" value="VFK15195.1"/>
    <property type="molecule type" value="Genomic_DNA"/>
</dbReference>
<reference evidence="2" key="1">
    <citation type="submission" date="2019-02" db="EMBL/GenBank/DDBJ databases">
        <authorList>
            <person name="Gruber-Vodicka R. H."/>
            <person name="Seah K. B. B."/>
        </authorList>
    </citation>
    <scope>NUCLEOTIDE SEQUENCE</scope>
    <source>
        <strain evidence="1">BECK_S312</strain>
        <strain evidence="2">BECK_S426</strain>
    </source>
</reference>
<name>A0A450XNP8_9GAMM</name>
<gene>
    <name evidence="1" type="ORF">BECKLPF1236A_GA0070988_101216</name>
    <name evidence="2" type="ORF">BECKLPF1236C_GA0070990_101246</name>
</gene>
<evidence type="ECO:0000313" key="2">
    <source>
        <dbReference type="EMBL" id="VFK30942.1"/>
    </source>
</evidence>
<proteinExistence type="predicted"/>
<dbReference type="AlphaFoldDB" id="A0A450XNP8"/>
<evidence type="ECO:0000313" key="1">
    <source>
        <dbReference type="EMBL" id="VFK15195.1"/>
    </source>
</evidence>
<protein>
    <submittedName>
        <fullName evidence="2">Uncharacterized protein</fullName>
    </submittedName>
</protein>
<dbReference type="EMBL" id="CAADFP010000124">
    <property type="protein sequence ID" value="VFK30942.1"/>
    <property type="molecule type" value="Genomic_DNA"/>
</dbReference>
<accession>A0A450XNP8</accession>
<organism evidence="2">
    <name type="scientific">Candidatus Kentrum sp. LPFa</name>
    <dbReference type="NCBI Taxonomy" id="2126335"/>
    <lineage>
        <taxon>Bacteria</taxon>
        <taxon>Pseudomonadati</taxon>
        <taxon>Pseudomonadota</taxon>
        <taxon>Gammaproteobacteria</taxon>
        <taxon>Candidatus Kentrum</taxon>
    </lineage>
</organism>